<dbReference type="RefSeq" id="WP_286401745.1">
    <property type="nucleotide sequence ID" value="NZ_JBHSDQ010000010.1"/>
</dbReference>
<evidence type="ECO:0000313" key="4">
    <source>
        <dbReference type="EMBL" id="MFC4398057.1"/>
    </source>
</evidence>
<keyword evidence="5" id="KW-1185">Reference proteome</keyword>
<keyword evidence="2" id="KW-0812">Transmembrane</keyword>
<accession>A0ABV8WN13</accession>
<sequence>MSRVHERMDRWFKPYAALWLTLIIGGTVVVIMALAGAEVYDDVVGKDGLANLDVPALHYAESLRNPGLDAFVTGFTNIGGGVGMPILASILTAWLTFVTRTWRPLLLVGGAATVSILATTFGKKLVGRTRPDHADAVPPYEDSPSFPSGHTLNTTVVISVLLYVLCLQFHQLWVRVTAITAGVIFIIAMGLSRVFLGHHWLTDVMAGWTLGLAWVAVVILAHRLFHLLRRKQHAGPAPTFDRPVVRDVVLESVHDGGDAGKEGASGSRGKDTAG</sequence>
<name>A0ABV8WN13_9MICC</name>
<keyword evidence="2" id="KW-1133">Transmembrane helix</keyword>
<dbReference type="CDD" id="cd03392">
    <property type="entry name" value="PAP2_like_2"/>
    <property type="match status" value="1"/>
</dbReference>
<gene>
    <name evidence="4" type="ORF">ACFO0G_18340</name>
</gene>
<feature type="transmembrane region" description="Helical" evidence="2">
    <location>
        <begin position="105"/>
        <end position="126"/>
    </location>
</feature>
<feature type="domain" description="Phosphatidic acid phosphatase type 2/haloperoxidase" evidence="3">
    <location>
        <begin position="105"/>
        <end position="219"/>
    </location>
</feature>
<dbReference type="SMART" id="SM00014">
    <property type="entry name" value="acidPPc"/>
    <property type="match status" value="1"/>
</dbReference>
<evidence type="ECO:0000256" key="1">
    <source>
        <dbReference type="SAM" id="MobiDB-lite"/>
    </source>
</evidence>
<dbReference type="EMBL" id="JBHSDQ010000010">
    <property type="protein sequence ID" value="MFC4398057.1"/>
    <property type="molecule type" value="Genomic_DNA"/>
</dbReference>
<proteinExistence type="predicted"/>
<feature type="region of interest" description="Disordered" evidence="1">
    <location>
        <begin position="254"/>
        <end position="274"/>
    </location>
</feature>
<feature type="transmembrane region" description="Helical" evidence="2">
    <location>
        <begin position="146"/>
        <end position="165"/>
    </location>
</feature>
<reference evidence="5" key="1">
    <citation type="journal article" date="2019" name="Int. J. Syst. Evol. Microbiol.">
        <title>The Global Catalogue of Microorganisms (GCM) 10K type strain sequencing project: providing services to taxonomists for standard genome sequencing and annotation.</title>
        <authorList>
            <consortium name="The Broad Institute Genomics Platform"/>
            <consortium name="The Broad Institute Genome Sequencing Center for Infectious Disease"/>
            <person name="Wu L."/>
            <person name="Ma J."/>
        </authorList>
    </citation>
    <scope>NUCLEOTIDE SEQUENCE [LARGE SCALE GENOMIC DNA]</scope>
    <source>
        <strain evidence="5">PJ61</strain>
    </source>
</reference>
<feature type="transmembrane region" description="Helical" evidence="2">
    <location>
        <begin position="78"/>
        <end position="98"/>
    </location>
</feature>
<dbReference type="Pfam" id="PF01569">
    <property type="entry name" value="PAP2"/>
    <property type="match status" value="1"/>
</dbReference>
<comment type="caution">
    <text evidence="4">The sequence shown here is derived from an EMBL/GenBank/DDBJ whole genome shotgun (WGS) entry which is preliminary data.</text>
</comment>
<feature type="transmembrane region" description="Helical" evidence="2">
    <location>
        <begin position="172"/>
        <end position="192"/>
    </location>
</feature>
<evidence type="ECO:0000259" key="3">
    <source>
        <dbReference type="SMART" id="SM00014"/>
    </source>
</evidence>
<dbReference type="InterPro" id="IPR000326">
    <property type="entry name" value="PAP2/HPO"/>
</dbReference>
<feature type="transmembrane region" description="Helical" evidence="2">
    <location>
        <begin position="204"/>
        <end position="225"/>
    </location>
</feature>
<dbReference type="Proteomes" id="UP001595778">
    <property type="component" value="Unassembled WGS sequence"/>
</dbReference>
<organism evidence="4 5">
    <name type="scientific">Arthrobacter sedimenti</name>
    <dbReference type="NCBI Taxonomy" id="2694931"/>
    <lineage>
        <taxon>Bacteria</taxon>
        <taxon>Bacillati</taxon>
        <taxon>Actinomycetota</taxon>
        <taxon>Actinomycetes</taxon>
        <taxon>Micrococcales</taxon>
        <taxon>Micrococcaceae</taxon>
        <taxon>Arthrobacter</taxon>
    </lineage>
</organism>
<dbReference type="SUPFAM" id="SSF48317">
    <property type="entry name" value="Acid phosphatase/Vanadium-dependent haloperoxidase"/>
    <property type="match status" value="1"/>
</dbReference>
<protein>
    <submittedName>
        <fullName evidence="4">Phosphatase PAP2 family protein</fullName>
    </submittedName>
</protein>
<dbReference type="PANTHER" id="PTHR14969">
    <property type="entry name" value="SPHINGOSINE-1-PHOSPHATE PHOSPHOHYDROLASE"/>
    <property type="match status" value="1"/>
</dbReference>
<dbReference type="PANTHER" id="PTHR14969:SF13">
    <property type="entry name" value="AT30094P"/>
    <property type="match status" value="1"/>
</dbReference>
<feature type="transmembrane region" description="Helical" evidence="2">
    <location>
        <begin position="12"/>
        <end position="35"/>
    </location>
</feature>
<dbReference type="InterPro" id="IPR036938">
    <property type="entry name" value="PAP2/HPO_sf"/>
</dbReference>
<keyword evidence="2" id="KW-0472">Membrane</keyword>
<evidence type="ECO:0000256" key="2">
    <source>
        <dbReference type="SAM" id="Phobius"/>
    </source>
</evidence>
<dbReference type="Gene3D" id="1.20.144.10">
    <property type="entry name" value="Phosphatidic acid phosphatase type 2/haloperoxidase"/>
    <property type="match status" value="1"/>
</dbReference>
<evidence type="ECO:0000313" key="5">
    <source>
        <dbReference type="Proteomes" id="UP001595778"/>
    </source>
</evidence>